<protein>
    <submittedName>
        <fullName evidence="2">Uncharacterized protein</fullName>
    </submittedName>
</protein>
<dbReference type="EMBL" id="OD565550">
    <property type="protein sequence ID" value="CAD7442069.1"/>
    <property type="molecule type" value="Genomic_DNA"/>
</dbReference>
<accession>A0A7R9EXX3</accession>
<dbReference type="AlphaFoldDB" id="A0A7R9EXX3"/>
<gene>
    <name evidence="2" type="ORF">TBIB3V08_LOCUS4512</name>
</gene>
<proteinExistence type="predicted"/>
<evidence type="ECO:0000313" key="2">
    <source>
        <dbReference type="EMBL" id="CAD7442069.1"/>
    </source>
</evidence>
<feature type="region of interest" description="Disordered" evidence="1">
    <location>
        <begin position="43"/>
        <end position="87"/>
    </location>
</feature>
<organism evidence="2">
    <name type="scientific">Timema bartmani</name>
    <dbReference type="NCBI Taxonomy" id="61472"/>
    <lineage>
        <taxon>Eukaryota</taxon>
        <taxon>Metazoa</taxon>
        <taxon>Ecdysozoa</taxon>
        <taxon>Arthropoda</taxon>
        <taxon>Hexapoda</taxon>
        <taxon>Insecta</taxon>
        <taxon>Pterygota</taxon>
        <taxon>Neoptera</taxon>
        <taxon>Polyneoptera</taxon>
        <taxon>Phasmatodea</taxon>
        <taxon>Timematodea</taxon>
        <taxon>Timematoidea</taxon>
        <taxon>Timematidae</taxon>
        <taxon>Timema</taxon>
    </lineage>
</organism>
<sequence length="87" mass="9894">MNSRWTDTVKNITSPTHNAPLTSAKSLVVPPTHTLMRVKHDFSFENPITSPVSPHDRVDTPAPSEKIVRNQTRNKRRPRDGSPEQRQ</sequence>
<reference evidence="2" key="1">
    <citation type="submission" date="2020-11" db="EMBL/GenBank/DDBJ databases">
        <authorList>
            <person name="Tran Van P."/>
        </authorList>
    </citation>
    <scope>NUCLEOTIDE SEQUENCE</scope>
</reference>
<evidence type="ECO:0000256" key="1">
    <source>
        <dbReference type="SAM" id="MobiDB-lite"/>
    </source>
</evidence>
<name>A0A7R9EXX3_9NEOP</name>